<dbReference type="PANTHER" id="PTHR34322">
    <property type="entry name" value="TRANSPOSASE, Y1_TNP DOMAIN-CONTAINING"/>
    <property type="match status" value="1"/>
</dbReference>
<dbReference type="EMBL" id="AP027151">
    <property type="protein sequence ID" value="BDV43985.1"/>
    <property type="molecule type" value="Genomic_DNA"/>
</dbReference>
<evidence type="ECO:0000259" key="1">
    <source>
        <dbReference type="SMART" id="SM01321"/>
    </source>
</evidence>
<dbReference type="InterPro" id="IPR002686">
    <property type="entry name" value="Transposase_17"/>
</dbReference>
<name>A0ABM8EP55_9BACT</name>
<accession>A0ABM8EP55</accession>
<gene>
    <name evidence="2" type="ORF">GURASL_29080</name>
</gene>
<dbReference type="Pfam" id="PF01797">
    <property type="entry name" value="Y1_Tnp"/>
    <property type="match status" value="1"/>
</dbReference>
<dbReference type="Gene3D" id="3.30.70.1290">
    <property type="entry name" value="Transposase IS200-like"/>
    <property type="match status" value="1"/>
</dbReference>
<sequence>MPRQARIDGAGTLHHIICRGIERREIFTDDSDRDDFVLRMGTILAETSTRCYAWALIPNHFHLLLQTGTVPVATVMRRLLTATWGSSLEI</sequence>
<dbReference type="Proteomes" id="UP001317705">
    <property type="component" value="Chromosome"/>
</dbReference>
<evidence type="ECO:0000313" key="2">
    <source>
        <dbReference type="EMBL" id="BDV43985.1"/>
    </source>
</evidence>
<feature type="domain" description="Transposase IS200-like" evidence="1">
    <location>
        <begin position="9"/>
        <end position="90"/>
    </location>
</feature>
<dbReference type="SMART" id="SM01321">
    <property type="entry name" value="Y1_Tnp"/>
    <property type="match status" value="1"/>
</dbReference>
<dbReference type="InterPro" id="IPR036515">
    <property type="entry name" value="Transposase_17_sf"/>
</dbReference>
<dbReference type="PANTHER" id="PTHR34322:SF2">
    <property type="entry name" value="TRANSPOSASE IS200-LIKE DOMAIN-CONTAINING PROTEIN"/>
    <property type="match status" value="1"/>
</dbReference>
<dbReference type="SUPFAM" id="SSF143422">
    <property type="entry name" value="Transposase IS200-like"/>
    <property type="match status" value="1"/>
</dbReference>
<proteinExistence type="predicted"/>
<dbReference type="RefSeq" id="WP_282000098.1">
    <property type="nucleotide sequence ID" value="NZ_AP027151.1"/>
</dbReference>
<reference evidence="2 3" key="1">
    <citation type="submission" date="2022-12" db="EMBL/GenBank/DDBJ databases">
        <title>Polyphasic characterization of Geotalea uranireducens NIT-SL11 newly isolated from a complex of sewage sludge and microbially reduced graphene oxide.</title>
        <authorList>
            <person name="Xie L."/>
            <person name="Yoshida N."/>
            <person name="Meng L."/>
        </authorList>
    </citation>
    <scope>NUCLEOTIDE SEQUENCE [LARGE SCALE GENOMIC DNA]</scope>
    <source>
        <strain evidence="2 3">NIT-SL11</strain>
    </source>
</reference>
<keyword evidence="3" id="KW-1185">Reference proteome</keyword>
<organism evidence="2 3">
    <name type="scientific">Geotalea uraniireducens</name>
    <dbReference type="NCBI Taxonomy" id="351604"/>
    <lineage>
        <taxon>Bacteria</taxon>
        <taxon>Pseudomonadati</taxon>
        <taxon>Thermodesulfobacteriota</taxon>
        <taxon>Desulfuromonadia</taxon>
        <taxon>Geobacterales</taxon>
        <taxon>Geobacteraceae</taxon>
        <taxon>Geotalea</taxon>
    </lineage>
</organism>
<protein>
    <submittedName>
        <fullName evidence="2">Transposase</fullName>
    </submittedName>
</protein>
<evidence type="ECO:0000313" key="3">
    <source>
        <dbReference type="Proteomes" id="UP001317705"/>
    </source>
</evidence>